<feature type="region of interest" description="Disordered" evidence="2">
    <location>
        <begin position="364"/>
        <end position="383"/>
    </location>
</feature>
<feature type="compositionally biased region" description="Low complexity" evidence="2">
    <location>
        <begin position="99"/>
        <end position="118"/>
    </location>
</feature>
<dbReference type="InterPro" id="IPR001878">
    <property type="entry name" value="Znf_CCHC"/>
</dbReference>
<dbReference type="GO" id="GO:0008270">
    <property type="term" value="F:zinc ion binding"/>
    <property type="evidence" value="ECO:0007669"/>
    <property type="project" value="UniProtKB-KW"/>
</dbReference>
<dbReference type="SUPFAM" id="SSF57756">
    <property type="entry name" value="Retrovirus zinc finger-like domains"/>
    <property type="match status" value="1"/>
</dbReference>
<dbReference type="PANTHER" id="PTHR23095:SF53">
    <property type="entry name" value="ZINC FINGER CCHC DOMAIN-CONTAINING PROTEIN 12-LIKE"/>
    <property type="match status" value="1"/>
</dbReference>
<dbReference type="AlphaFoldDB" id="A0A3B5B306"/>
<sequence>MADDNDTLVVCVSGVTSDDVDQDVIDSLEKYGPVARMKRVQNPGEPETVIVEFKSRANIEPLLPVEVVNVASPDVKWQVDHGSTLTSSAARASAVLSASSTDSSNSSDSDAGAHSDNSTTPLVRGRKNKCERGKPLTSLSHIMTPIPNDSGAVRKKFTVLTSPTLSNEVTDPPEIQRVVVEHVIKSQPSNSKWMRTFSGKIPKPPGEADYETWSLHAELMFNDDSLSVDVQRRKIVESLLPPASDVVRQLGTSAHPRQYVQLLDSAYGLVEDGEEVFAKFLNTYQNAGEKASDYLQRLQSLLCTAVKRGGAKQVNADRHLLKQFKRGCWDHSLVLQLELKNETPPNFAELLLQVRTEEDRRATKHDRMQRHFSSSKTKPSVNIHSVPDISLSDSNNSLLQSYISETESLRKQVAQLQMQLSNKRYKKEKNQEFEAAVSTNSLPAPVAEAQAHQVMLQNTPPPRPQPKAWFCYKCGEDGHIARNCDKPVNKPLVDQKYAQLKQKQDEWKSRQPLNWHGFQ</sequence>
<feature type="domain" description="CCHC-type" evidence="3">
    <location>
        <begin position="471"/>
        <end position="486"/>
    </location>
</feature>
<evidence type="ECO:0000313" key="4">
    <source>
        <dbReference type="Ensembl" id="ENSSPAP00000024444.1"/>
    </source>
</evidence>
<dbReference type="GO" id="GO:0003676">
    <property type="term" value="F:nucleic acid binding"/>
    <property type="evidence" value="ECO:0007669"/>
    <property type="project" value="InterPro"/>
</dbReference>
<dbReference type="InterPro" id="IPR048270">
    <property type="entry name" value="PNMA_C"/>
</dbReference>
<feature type="compositionally biased region" description="Polar residues" evidence="2">
    <location>
        <begin position="371"/>
        <end position="383"/>
    </location>
</feature>
<reference evidence="4" key="1">
    <citation type="submission" date="2023-09" db="UniProtKB">
        <authorList>
            <consortium name="Ensembl"/>
        </authorList>
    </citation>
    <scope>IDENTIFICATION</scope>
</reference>
<name>A0A3B5B306_9TELE</name>
<dbReference type="STRING" id="144197.ENSSPAP00000024444"/>
<dbReference type="Pfam" id="PF14893">
    <property type="entry name" value="PNMA"/>
    <property type="match status" value="1"/>
</dbReference>
<dbReference type="InterPro" id="IPR026523">
    <property type="entry name" value="PNMA"/>
</dbReference>
<evidence type="ECO:0000256" key="2">
    <source>
        <dbReference type="SAM" id="MobiDB-lite"/>
    </source>
</evidence>
<dbReference type="Pfam" id="PF00098">
    <property type="entry name" value="zf-CCHC"/>
    <property type="match status" value="1"/>
</dbReference>
<dbReference type="Ensembl" id="ENSSPAT00000024847.1">
    <property type="protein sequence ID" value="ENSSPAP00000024444.1"/>
    <property type="gene ID" value="ENSSPAG00000018468.1"/>
</dbReference>
<keyword evidence="1" id="KW-0863">Zinc-finger</keyword>
<evidence type="ECO:0000259" key="3">
    <source>
        <dbReference type="PROSITE" id="PS50158"/>
    </source>
</evidence>
<dbReference type="PROSITE" id="PS50158">
    <property type="entry name" value="ZF_CCHC"/>
    <property type="match status" value="1"/>
</dbReference>
<protein>
    <recommendedName>
        <fullName evidence="3">CCHC-type domain-containing protein</fullName>
    </recommendedName>
</protein>
<dbReference type="InterPro" id="IPR036875">
    <property type="entry name" value="Znf_CCHC_sf"/>
</dbReference>
<keyword evidence="1" id="KW-0862">Zinc</keyword>
<accession>A0A3B5B306</accession>
<dbReference type="SMART" id="SM00343">
    <property type="entry name" value="ZnF_C2HC"/>
    <property type="match status" value="1"/>
</dbReference>
<proteinExistence type="predicted"/>
<keyword evidence="1" id="KW-0479">Metal-binding</keyword>
<feature type="region of interest" description="Disordered" evidence="2">
    <location>
        <begin position="99"/>
        <end position="133"/>
    </location>
</feature>
<dbReference type="GeneTree" id="ENSGT01030000234522"/>
<dbReference type="PANTHER" id="PTHR23095">
    <property type="entry name" value="PARANEOPLASTIC ANTIGEN"/>
    <property type="match status" value="1"/>
</dbReference>
<organism evidence="4">
    <name type="scientific">Stegastes partitus</name>
    <name type="common">bicolor damselfish</name>
    <dbReference type="NCBI Taxonomy" id="144197"/>
    <lineage>
        <taxon>Eukaryota</taxon>
        <taxon>Metazoa</taxon>
        <taxon>Chordata</taxon>
        <taxon>Craniata</taxon>
        <taxon>Vertebrata</taxon>
        <taxon>Euteleostomi</taxon>
        <taxon>Actinopterygii</taxon>
        <taxon>Neopterygii</taxon>
        <taxon>Teleostei</taxon>
        <taxon>Neoteleostei</taxon>
        <taxon>Acanthomorphata</taxon>
        <taxon>Ovalentaria</taxon>
        <taxon>Pomacentridae</taxon>
        <taxon>Stegastes</taxon>
    </lineage>
</organism>
<evidence type="ECO:0000256" key="1">
    <source>
        <dbReference type="PROSITE-ProRule" id="PRU00047"/>
    </source>
</evidence>
<dbReference type="Gene3D" id="4.10.60.10">
    <property type="entry name" value="Zinc finger, CCHC-type"/>
    <property type="match status" value="1"/>
</dbReference>